<dbReference type="Proteomes" id="UP000246085">
    <property type="component" value="Chromosome BRAD3257"/>
</dbReference>
<dbReference type="EMBL" id="LS398110">
    <property type="protein sequence ID" value="SPP98897.1"/>
    <property type="molecule type" value="Genomic_DNA"/>
</dbReference>
<sequence length="108" mass="11541">MHGPREQPARAPTIPQGELLPRHGHAALTICGFIGVRLWSMIDIIPSGKRKELPSGGNDEDDHAQTGHSAATKCRGRTIRPAGARYVRHEFLPRRSGAGGPLAHPSAG</sequence>
<evidence type="ECO:0000313" key="2">
    <source>
        <dbReference type="EMBL" id="SPP98897.1"/>
    </source>
</evidence>
<feature type="region of interest" description="Disordered" evidence="1">
    <location>
        <begin position="89"/>
        <end position="108"/>
    </location>
</feature>
<dbReference type="AlphaFoldDB" id="A0A2U3QBX3"/>
<feature type="region of interest" description="Disordered" evidence="1">
    <location>
        <begin position="48"/>
        <end position="79"/>
    </location>
</feature>
<organism evidence="2 3">
    <name type="scientific">Bradyrhizobium vignae</name>
    <dbReference type="NCBI Taxonomy" id="1549949"/>
    <lineage>
        <taxon>Bacteria</taxon>
        <taxon>Pseudomonadati</taxon>
        <taxon>Pseudomonadota</taxon>
        <taxon>Alphaproteobacteria</taxon>
        <taxon>Hyphomicrobiales</taxon>
        <taxon>Nitrobacteraceae</taxon>
        <taxon>Bradyrhizobium</taxon>
    </lineage>
</organism>
<dbReference type="KEGG" id="bvz:BRAD3257_8310"/>
<evidence type="ECO:0000256" key="1">
    <source>
        <dbReference type="SAM" id="MobiDB-lite"/>
    </source>
</evidence>
<accession>A0A2U3QBX3</accession>
<reference evidence="2 3" key="1">
    <citation type="submission" date="2018-03" db="EMBL/GenBank/DDBJ databases">
        <authorList>
            <person name="Gully D."/>
        </authorList>
    </citation>
    <scope>NUCLEOTIDE SEQUENCE [LARGE SCALE GENOMIC DNA]</scope>
    <source>
        <strain evidence="2">ORS3257</strain>
    </source>
</reference>
<proteinExistence type="predicted"/>
<name>A0A2U3QBX3_9BRAD</name>
<evidence type="ECO:0000313" key="3">
    <source>
        <dbReference type="Proteomes" id="UP000246085"/>
    </source>
</evidence>
<protein>
    <submittedName>
        <fullName evidence="2">Uncharacterized protein</fullName>
    </submittedName>
</protein>
<gene>
    <name evidence="2" type="ORF">BRAD3257_8310</name>
</gene>